<dbReference type="GO" id="GO:0008270">
    <property type="term" value="F:zinc ion binding"/>
    <property type="evidence" value="ECO:0007669"/>
    <property type="project" value="UniProtKB-KW"/>
</dbReference>
<feature type="compositionally biased region" description="Low complexity" evidence="5">
    <location>
        <begin position="416"/>
        <end position="432"/>
    </location>
</feature>
<keyword evidence="7" id="KW-1185">Reference proteome</keyword>
<sequence length="449" mass="49598">MSVTSAQSIITELDGKVSVKWENDGVFHRFWLPVEAMFSDLMQIVEKIDPNFDDYLAYKDDEGDMICIGSTDELREFLRITTVHDVLCVMVTKPKDPAKKSPPAKSADRVITFPKILPRVVPKVHHRGISCSSCQFPVIGIRYQCIDCDIYNLCESCEKTGIHEDHSMIRMVTERSPRPSYVHLNRIGAFVDSRQKERGAQTGVESNGTDVVGAERLDPTKVTSTNELTTEVEIPDLSCGVFPIHKDETKSQMSSSTVTLENAQDEFLHSIVETTQKSISSAFQILNLDVTKPPPPIVVNENVNLIASERRHPEFFANDDDDKSEMSASIVLVENREDELHRSISGCTREISNTYEILNLDVNKSPPPSVAATEEVVDTSVHELLAAGDRNNASVSTTASNHTFTIVSSPESTSADNSFSIPSSAASLSGSEVHSDFDILSNPGDEYEN</sequence>
<dbReference type="PANTHER" id="PTHR15090:SF0">
    <property type="entry name" value="SEQUESTOSOME-1"/>
    <property type="match status" value="1"/>
</dbReference>
<feature type="domain" description="ZZ-type" evidence="6">
    <location>
        <begin position="126"/>
        <end position="176"/>
    </location>
</feature>
<keyword evidence="2 4" id="KW-0863">Zinc-finger</keyword>
<keyword evidence="1" id="KW-0479">Metal-binding</keyword>
<accession>A0A7E4ZUI3</accession>
<dbReference type="CDD" id="cd02340">
    <property type="entry name" value="ZZ_NBR1_like"/>
    <property type="match status" value="1"/>
</dbReference>
<dbReference type="GO" id="GO:0005080">
    <property type="term" value="F:protein kinase C binding"/>
    <property type="evidence" value="ECO:0007669"/>
    <property type="project" value="TreeGrafter"/>
</dbReference>
<evidence type="ECO:0000256" key="4">
    <source>
        <dbReference type="PROSITE-ProRule" id="PRU00228"/>
    </source>
</evidence>
<protein>
    <submittedName>
        <fullName evidence="8">ZZ-type domain-containing protein</fullName>
    </submittedName>
</protein>
<dbReference type="Gene3D" id="3.30.60.90">
    <property type="match status" value="1"/>
</dbReference>
<dbReference type="Pfam" id="PF00569">
    <property type="entry name" value="ZZ"/>
    <property type="match status" value="1"/>
</dbReference>
<organism evidence="7 8">
    <name type="scientific">Panagrellus redivivus</name>
    <name type="common">Microworm</name>
    <dbReference type="NCBI Taxonomy" id="6233"/>
    <lineage>
        <taxon>Eukaryota</taxon>
        <taxon>Metazoa</taxon>
        <taxon>Ecdysozoa</taxon>
        <taxon>Nematoda</taxon>
        <taxon>Chromadorea</taxon>
        <taxon>Rhabditida</taxon>
        <taxon>Tylenchina</taxon>
        <taxon>Panagrolaimomorpha</taxon>
        <taxon>Panagrolaimoidea</taxon>
        <taxon>Panagrolaimidae</taxon>
        <taxon>Panagrellus</taxon>
    </lineage>
</organism>
<dbReference type="InterPro" id="IPR043145">
    <property type="entry name" value="Znf_ZZ_sf"/>
</dbReference>
<dbReference type="WBParaSite" id="Pan_g18085.t1">
    <property type="protein sequence ID" value="Pan_g18085.t1"/>
    <property type="gene ID" value="Pan_g18085"/>
</dbReference>
<dbReference type="Gene3D" id="3.10.20.90">
    <property type="entry name" value="Phosphatidylinositol 3-kinase Catalytic Subunit, Chain A, domain 1"/>
    <property type="match status" value="1"/>
</dbReference>
<dbReference type="SUPFAM" id="SSF54277">
    <property type="entry name" value="CAD &amp; PB1 domains"/>
    <property type="match status" value="1"/>
</dbReference>
<dbReference type="GO" id="GO:0016235">
    <property type="term" value="C:aggresome"/>
    <property type="evidence" value="ECO:0007669"/>
    <property type="project" value="TreeGrafter"/>
</dbReference>
<dbReference type="InterPro" id="IPR000433">
    <property type="entry name" value="Znf_ZZ"/>
</dbReference>
<name>A0A7E4ZUI3_PANRE</name>
<dbReference type="GO" id="GO:0007032">
    <property type="term" value="P:endosome organization"/>
    <property type="evidence" value="ECO:0007669"/>
    <property type="project" value="TreeGrafter"/>
</dbReference>
<dbReference type="PANTHER" id="PTHR15090">
    <property type="entry name" value="SEQUESTOSOME 1-RELATED"/>
    <property type="match status" value="1"/>
</dbReference>
<evidence type="ECO:0000256" key="2">
    <source>
        <dbReference type="ARBA" id="ARBA00022771"/>
    </source>
</evidence>
<dbReference type="SUPFAM" id="SSF57850">
    <property type="entry name" value="RING/U-box"/>
    <property type="match status" value="1"/>
</dbReference>
<dbReference type="GO" id="GO:0000423">
    <property type="term" value="P:mitophagy"/>
    <property type="evidence" value="ECO:0007669"/>
    <property type="project" value="TreeGrafter"/>
</dbReference>
<proteinExistence type="predicted"/>
<dbReference type="GO" id="GO:0070530">
    <property type="term" value="F:K63-linked polyubiquitin modification-dependent protein binding"/>
    <property type="evidence" value="ECO:0007669"/>
    <property type="project" value="TreeGrafter"/>
</dbReference>
<evidence type="ECO:0000256" key="1">
    <source>
        <dbReference type="ARBA" id="ARBA00022723"/>
    </source>
</evidence>
<evidence type="ECO:0000256" key="5">
    <source>
        <dbReference type="SAM" id="MobiDB-lite"/>
    </source>
</evidence>
<feature type="region of interest" description="Disordered" evidence="5">
    <location>
        <begin position="409"/>
        <end position="449"/>
    </location>
</feature>
<dbReference type="GO" id="GO:0035973">
    <property type="term" value="P:aggrephagy"/>
    <property type="evidence" value="ECO:0007669"/>
    <property type="project" value="TreeGrafter"/>
</dbReference>
<dbReference type="AlphaFoldDB" id="A0A7E4ZUI3"/>
<dbReference type="InterPro" id="IPR052260">
    <property type="entry name" value="Autophagy_Rcpt_SigReg"/>
</dbReference>
<evidence type="ECO:0000313" key="8">
    <source>
        <dbReference type="WBParaSite" id="Pan_g18085.t1"/>
    </source>
</evidence>
<dbReference type="PROSITE" id="PS50135">
    <property type="entry name" value="ZF_ZZ_2"/>
    <property type="match status" value="1"/>
</dbReference>
<reference evidence="8" key="2">
    <citation type="submission" date="2020-10" db="UniProtKB">
        <authorList>
            <consortium name="WormBaseParasite"/>
        </authorList>
    </citation>
    <scope>IDENTIFICATION</scope>
</reference>
<evidence type="ECO:0000259" key="6">
    <source>
        <dbReference type="PROSITE" id="PS50135"/>
    </source>
</evidence>
<dbReference type="SMART" id="SM00291">
    <property type="entry name" value="ZnF_ZZ"/>
    <property type="match status" value="1"/>
</dbReference>
<keyword evidence="3" id="KW-0862">Zinc</keyword>
<dbReference type="Proteomes" id="UP000492821">
    <property type="component" value="Unassembled WGS sequence"/>
</dbReference>
<evidence type="ECO:0000256" key="3">
    <source>
        <dbReference type="ARBA" id="ARBA00022833"/>
    </source>
</evidence>
<reference evidence="7" key="1">
    <citation type="journal article" date="2013" name="Genetics">
        <title>The draft genome and transcriptome of Panagrellus redivivus are shaped by the harsh demands of a free-living lifestyle.</title>
        <authorList>
            <person name="Srinivasan J."/>
            <person name="Dillman A.R."/>
            <person name="Macchietto M.G."/>
            <person name="Heikkinen L."/>
            <person name="Lakso M."/>
            <person name="Fracchia K.M."/>
            <person name="Antoshechkin I."/>
            <person name="Mortazavi A."/>
            <person name="Wong G."/>
            <person name="Sternberg P.W."/>
        </authorList>
    </citation>
    <scope>NUCLEOTIDE SEQUENCE [LARGE SCALE GENOMIC DNA]</scope>
    <source>
        <strain evidence="7">MT8872</strain>
    </source>
</reference>
<dbReference type="GO" id="GO:0044753">
    <property type="term" value="C:amphisome"/>
    <property type="evidence" value="ECO:0007669"/>
    <property type="project" value="TreeGrafter"/>
</dbReference>
<evidence type="ECO:0000313" key="7">
    <source>
        <dbReference type="Proteomes" id="UP000492821"/>
    </source>
</evidence>